<reference evidence="2 3" key="1">
    <citation type="submission" date="2019-12" db="EMBL/GenBank/DDBJ databases">
        <authorList>
            <person name="Jiao W.-B."/>
            <person name="Schneeberger K."/>
        </authorList>
    </citation>
    <scope>NUCLEOTIDE SEQUENCE [LARGE SCALE GENOMIC DNA]</scope>
    <source>
        <strain evidence="3">cv. C24</strain>
    </source>
</reference>
<evidence type="ECO:0000313" key="3">
    <source>
        <dbReference type="Proteomes" id="UP000434276"/>
    </source>
</evidence>
<protein>
    <recommendedName>
        <fullName evidence="4">Protein REVERSION-TO-ETHYLENE SENSITIVITY1</fullName>
    </recommendedName>
</protein>
<evidence type="ECO:0008006" key="4">
    <source>
        <dbReference type="Google" id="ProtNLM"/>
    </source>
</evidence>
<evidence type="ECO:0000313" key="2">
    <source>
        <dbReference type="EMBL" id="CAA0371943.1"/>
    </source>
</evidence>
<dbReference type="AlphaFoldDB" id="A0A5S9X1S4"/>
<evidence type="ECO:0000256" key="1">
    <source>
        <dbReference type="SAM" id="Phobius"/>
    </source>
</evidence>
<keyword evidence="1" id="KW-1133">Transmembrane helix</keyword>
<gene>
    <name evidence="2" type="ORF">C24_LOCUS8852</name>
</gene>
<dbReference type="InterPro" id="IPR008496">
    <property type="entry name" value="TMEM222/RTE1"/>
</dbReference>
<dbReference type="Proteomes" id="UP000434276">
    <property type="component" value="Unassembled WGS sequence"/>
</dbReference>
<organism evidence="2 3">
    <name type="scientific">Arabidopsis thaliana</name>
    <name type="common">Mouse-ear cress</name>
    <dbReference type="NCBI Taxonomy" id="3702"/>
    <lineage>
        <taxon>Eukaryota</taxon>
        <taxon>Viridiplantae</taxon>
        <taxon>Streptophyta</taxon>
        <taxon>Embryophyta</taxon>
        <taxon>Tracheophyta</taxon>
        <taxon>Spermatophyta</taxon>
        <taxon>Magnoliopsida</taxon>
        <taxon>eudicotyledons</taxon>
        <taxon>Gunneridae</taxon>
        <taxon>Pentapetalae</taxon>
        <taxon>rosids</taxon>
        <taxon>malvids</taxon>
        <taxon>Brassicales</taxon>
        <taxon>Brassicaceae</taxon>
        <taxon>Camelineae</taxon>
        <taxon>Arabidopsis</taxon>
    </lineage>
</organism>
<name>A0A5S9X1S4_ARATH</name>
<feature type="transmembrane region" description="Helical" evidence="1">
    <location>
        <begin position="306"/>
        <end position="324"/>
    </location>
</feature>
<keyword evidence="1" id="KW-0472">Membrane</keyword>
<dbReference type="PANTHER" id="PTHR20921">
    <property type="entry name" value="TRANSMEMBRANE PROTEIN 222"/>
    <property type="match status" value="1"/>
</dbReference>
<dbReference type="Pfam" id="PF05608">
    <property type="entry name" value="RTE1"/>
    <property type="match status" value="1"/>
</dbReference>
<proteinExistence type="predicted"/>
<dbReference type="EMBL" id="CACSHJ010000088">
    <property type="protein sequence ID" value="CAA0371943.1"/>
    <property type="molecule type" value="Genomic_DNA"/>
</dbReference>
<dbReference type="OrthoDB" id="267284at2759"/>
<accession>A0A5S9X1S4</accession>
<keyword evidence="1" id="KW-0812">Transmembrane</keyword>
<dbReference type="ExpressionAtlas" id="A0A5S9X1S4">
    <property type="expression patterns" value="baseline and differential"/>
</dbReference>
<dbReference type="PANTHER" id="PTHR20921:SF7">
    <property type="entry name" value="PROTEIN REVERSION-TO-ETHYLENE SENSITIVITY1"/>
    <property type="match status" value="1"/>
</dbReference>
<sequence length="329" mass="36603">MKRFALAPKPAMGRFGLIPDPETYLYWLLLLFPASSSLSLSLPHQFLLLLQTLASLSSIFPLCVDPSDIGVGVSDRNLKMSRGRGVPMMDLKRSYDVEDRVVSVSIPSIIEADEADLWPLPEIDTKKSKFPCCIVWTPLPVVSWLAPFIGHIGLCREDGVILDFAGSNFINVDDFAFGPPARYLQLDRTKCCLPPNMGGHTCKYGFKHTDFGTARTWDNALSSSTRSFEHKTYNIFTCNCHSFVANCLNRLCYGGSMEWNMVNVAILLMIKGKWINGSSVVRSFLPCAVVTSLGVVLVGWPFLIGLSSFSLLLFAWFIIATYCFKNIIT</sequence>